<evidence type="ECO:0000256" key="3">
    <source>
        <dbReference type="ARBA" id="ARBA00022448"/>
    </source>
</evidence>
<dbReference type="PRINTS" id="PR01490">
    <property type="entry name" value="RTXTOXIND"/>
</dbReference>
<keyword evidence="7 9" id="KW-1133">Transmembrane helix</keyword>
<dbReference type="PATRIC" id="fig|1354253.4.peg.3226"/>
<evidence type="ECO:0000256" key="6">
    <source>
        <dbReference type="ARBA" id="ARBA00022692"/>
    </source>
</evidence>
<evidence type="ECO:0000313" key="13">
    <source>
        <dbReference type="EMBL" id="OAT19353.1"/>
    </source>
</evidence>
<proteinExistence type="inferred from homology"/>
<dbReference type="Gene3D" id="2.40.30.170">
    <property type="match status" value="1"/>
</dbReference>
<dbReference type="EMBL" id="LXEP01000029">
    <property type="protein sequence ID" value="OAT19353.1"/>
    <property type="molecule type" value="Genomic_DNA"/>
</dbReference>
<evidence type="ECO:0000256" key="9">
    <source>
        <dbReference type="RuleBase" id="RU365093"/>
    </source>
</evidence>
<dbReference type="InterPro" id="IPR058982">
    <property type="entry name" value="Beta-barrel_AprE"/>
</dbReference>
<evidence type="ECO:0000256" key="1">
    <source>
        <dbReference type="ARBA" id="ARBA00004377"/>
    </source>
</evidence>
<organism evidence="13 14">
    <name type="scientific">Buttiauxella gaviniae ATCC 51604</name>
    <dbReference type="NCBI Taxonomy" id="1354253"/>
    <lineage>
        <taxon>Bacteria</taxon>
        <taxon>Pseudomonadati</taxon>
        <taxon>Pseudomonadota</taxon>
        <taxon>Gammaproteobacteria</taxon>
        <taxon>Enterobacterales</taxon>
        <taxon>Enterobacteriaceae</taxon>
        <taxon>Buttiauxella</taxon>
    </lineage>
</organism>
<dbReference type="RefSeq" id="WP_064516744.1">
    <property type="nucleotide sequence ID" value="NZ_LXEP01000029.1"/>
</dbReference>
<reference evidence="13 14" key="1">
    <citation type="submission" date="2016-04" db="EMBL/GenBank/DDBJ databases">
        <title>ATOL: Assembling a taxonomically balanced genome-scale reconstruction of the evolutionary history of the Enterobacteriaceae.</title>
        <authorList>
            <person name="Plunkett G.III."/>
            <person name="Neeno-Eckwall E.C."/>
            <person name="Glasner J.D."/>
            <person name="Perna N.T."/>
        </authorList>
    </citation>
    <scope>NUCLEOTIDE SEQUENCE [LARGE SCALE GENOMIC DNA]</scope>
    <source>
        <strain evidence="13 14">ATCC 51604</strain>
    </source>
</reference>
<dbReference type="GO" id="GO:0015031">
    <property type="term" value="P:protein transport"/>
    <property type="evidence" value="ECO:0007669"/>
    <property type="project" value="InterPro"/>
</dbReference>
<dbReference type="InterPro" id="IPR059040">
    <property type="entry name" value="HH_CyaD-like"/>
</dbReference>
<dbReference type="InterPro" id="IPR010129">
    <property type="entry name" value="T1SS_HlyD"/>
</dbReference>
<dbReference type="GO" id="GO:0005886">
    <property type="term" value="C:plasma membrane"/>
    <property type="evidence" value="ECO:0007669"/>
    <property type="project" value="UniProtKB-SubCell"/>
</dbReference>
<dbReference type="Pfam" id="PF26002">
    <property type="entry name" value="Beta-barrel_AprE"/>
    <property type="match status" value="1"/>
</dbReference>
<protein>
    <recommendedName>
        <fullName evidence="9">Membrane fusion protein (MFP) family protein</fullName>
    </recommendedName>
</protein>
<dbReference type="NCBIfam" id="TIGR01843">
    <property type="entry name" value="type_I_hlyD"/>
    <property type="match status" value="1"/>
</dbReference>
<feature type="domain" description="CyaD-like alpha-helical hairpin" evidence="11">
    <location>
        <begin position="130"/>
        <end position="296"/>
    </location>
</feature>
<feature type="region of interest" description="Disordered" evidence="10">
    <location>
        <begin position="385"/>
        <end position="404"/>
    </location>
</feature>
<evidence type="ECO:0000259" key="12">
    <source>
        <dbReference type="Pfam" id="PF26002"/>
    </source>
</evidence>
<dbReference type="Proteomes" id="UP000078504">
    <property type="component" value="Unassembled WGS sequence"/>
</dbReference>
<evidence type="ECO:0000313" key="14">
    <source>
        <dbReference type="Proteomes" id="UP000078504"/>
    </source>
</evidence>
<evidence type="ECO:0000256" key="10">
    <source>
        <dbReference type="SAM" id="MobiDB-lite"/>
    </source>
</evidence>
<feature type="domain" description="AprE-like beta-barrel" evidence="12">
    <location>
        <begin position="337"/>
        <end position="442"/>
    </location>
</feature>
<dbReference type="InterPro" id="IPR050739">
    <property type="entry name" value="MFP"/>
</dbReference>
<keyword evidence="3 9" id="KW-0813">Transport</keyword>
<keyword evidence="4 9" id="KW-1003">Cell membrane</keyword>
<comment type="subcellular location">
    <subcellularLocation>
        <location evidence="1 9">Cell inner membrane</location>
        <topology evidence="1 9">Single-pass membrane protein</topology>
    </subcellularLocation>
</comment>
<comment type="similarity">
    <text evidence="2 9">Belongs to the membrane fusion protein (MFP) (TC 8.A.1) family.</text>
</comment>
<dbReference type="AlphaFoldDB" id="A0A1B7HUK4"/>
<keyword evidence="5 9" id="KW-0997">Cell inner membrane</keyword>
<evidence type="ECO:0000256" key="2">
    <source>
        <dbReference type="ARBA" id="ARBA00009477"/>
    </source>
</evidence>
<evidence type="ECO:0000256" key="8">
    <source>
        <dbReference type="ARBA" id="ARBA00023136"/>
    </source>
</evidence>
<evidence type="ECO:0000259" key="11">
    <source>
        <dbReference type="Pfam" id="PF25988"/>
    </source>
</evidence>
<gene>
    <name evidence="13" type="ORF">M977_03176</name>
</gene>
<comment type="caution">
    <text evidence="13">The sequence shown here is derived from an EMBL/GenBank/DDBJ whole genome shotgun (WGS) entry which is preliminary data.</text>
</comment>
<dbReference type="PANTHER" id="PTHR30386">
    <property type="entry name" value="MEMBRANE FUSION SUBUNIT OF EMRAB-TOLC MULTIDRUG EFFLUX PUMP"/>
    <property type="match status" value="1"/>
</dbReference>
<evidence type="ECO:0000256" key="5">
    <source>
        <dbReference type="ARBA" id="ARBA00022519"/>
    </source>
</evidence>
<keyword evidence="8 9" id="KW-0472">Membrane</keyword>
<dbReference type="PANTHER" id="PTHR30386:SF27">
    <property type="entry name" value="MEMBRANE FUSION PROTEIN (MFP) FAMILY PROTEIN"/>
    <property type="match status" value="1"/>
</dbReference>
<name>A0A1B7HUK4_9ENTR</name>
<keyword evidence="6 9" id="KW-0812">Transmembrane</keyword>
<feature type="transmembrane region" description="Helical" evidence="9">
    <location>
        <begin position="61"/>
        <end position="79"/>
    </location>
</feature>
<accession>A0A1B7HUK4</accession>
<dbReference type="Pfam" id="PF25988">
    <property type="entry name" value="HH_CyaD"/>
    <property type="match status" value="1"/>
</dbReference>
<sequence length="465" mass="51967">MSLKLRYSAWCELMKRYRSHFAFFWKQRHSLTPPALKADEAEFLPAALALQLAPVSPTARWTARLLMVLIVFLVLWSVLGRVDIIVSASGKIIPSSHAKTIASVETARVQHIFVTDGQTVHAGEPLLLLDTQIIDHEKMRAEVGQDNAALQVARSRALLESITAHQFIGLSDIENITPEKVADAREHLSSQWQNVESRLRDLDGEIARYSQQLPIVRERAQNYKDLAQNHDVSVTSWQEKEQDKIELEGKLADARHQRDSFIADTRKKTEDELNDGLRQQAEAHQDVQRAGAHKTQLQLTAPVDGTVQQLAVHTVGGVVTAAQPLMVIVPKQNQVEIEAIVENKDIGFVHKGQHAAVKIEAFDYTKYGMMQGEVTYVSRDAMNAGTSNAAESTQSGHSDNAQKPQNSQYAIHIKLDHKTMDIDGEPSTLRPGMSASIEIKTGSRRVIEYFLSPLIQHTHESLNER</sequence>
<evidence type="ECO:0000256" key="7">
    <source>
        <dbReference type="ARBA" id="ARBA00022989"/>
    </source>
</evidence>
<evidence type="ECO:0000256" key="4">
    <source>
        <dbReference type="ARBA" id="ARBA00022475"/>
    </source>
</evidence>